<keyword evidence="3" id="KW-1185">Reference proteome</keyword>
<gene>
    <name evidence="2" type="ORF">AB6A40_011306</name>
</gene>
<comment type="caution">
    <text evidence="2">The sequence shown here is derived from an EMBL/GenBank/DDBJ whole genome shotgun (WGS) entry which is preliminary data.</text>
</comment>
<proteinExistence type="predicted"/>
<evidence type="ECO:0000313" key="3">
    <source>
        <dbReference type="Proteomes" id="UP001608902"/>
    </source>
</evidence>
<name>A0ABD6EZL2_9BILA</name>
<reference evidence="2 3" key="1">
    <citation type="submission" date="2024-08" db="EMBL/GenBank/DDBJ databases">
        <title>Gnathostoma spinigerum genome.</title>
        <authorList>
            <person name="Gonzalez-Bertolin B."/>
            <person name="Monzon S."/>
            <person name="Zaballos A."/>
            <person name="Jimenez P."/>
            <person name="Dekumyoy P."/>
            <person name="Varona S."/>
            <person name="Cuesta I."/>
            <person name="Sumanam S."/>
            <person name="Adisakwattana P."/>
            <person name="Gasser R.B."/>
            <person name="Hernandez-Gonzalez A."/>
            <person name="Young N.D."/>
            <person name="Perteguer M.J."/>
        </authorList>
    </citation>
    <scope>NUCLEOTIDE SEQUENCE [LARGE SCALE GENOMIC DNA]</scope>
    <source>
        <strain evidence="2">AL3</strain>
        <tissue evidence="2">Liver</tissue>
    </source>
</reference>
<evidence type="ECO:0000256" key="1">
    <source>
        <dbReference type="SAM" id="MobiDB-lite"/>
    </source>
</evidence>
<dbReference type="Proteomes" id="UP001608902">
    <property type="component" value="Unassembled WGS sequence"/>
</dbReference>
<dbReference type="AlphaFoldDB" id="A0ABD6EZL2"/>
<evidence type="ECO:0000313" key="2">
    <source>
        <dbReference type="EMBL" id="MFH4984597.1"/>
    </source>
</evidence>
<feature type="compositionally biased region" description="Polar residues" evidence="1">
    <location>
        <begin position="1"/>
        <end position="11"/>
    </location>
</feature>
<dbReference type="EMBL" id="JBGFUD010019064">
    <property type="protein sequence ID" value="MFH4984597.1"/>
    <property type="molecule type" value="Genomic_DNA"/>
</dbReference>
<sequence length="76" mass="8910">MQKSRQQTNPEDITKKPQIGGFEAQHDSKYEEIPSSVSRPFNPLQYRPTNIRRKDQPISHENYSQSPRSIISERLL</sequence>
<feature type="compositionally biased region" description="Polar residues" evidence="1">
    <location>
        <begin position="59"/>
        <end position="69"/>
    </location>
</feature>
<protein>
    <submittedName>
        <fullName evidence="2">Uncharacterized protein</fullName>
    </submittedName>
</protein>
<organism evidence="2 3">
    <name type="scientific">Gnathostoma spinigerum</name>
    <dbReference type="NCBI Taxonomy" id="75299"/>
    <lineage>
        <taxon>Eukaryota</taxon>
        <taxon>Metazoa</taxon>
        <taxon>Ecdysozoa</taxon>
        <taxon>Nematoda</taxon>
        <taxon>Chromadorea</taxon>
        <taxon>Rhabditida</taxon>
        <taxon>Spirurina</taxon>
        <taxon>Gnathostomatomorpha</taxon>
        <taxon>Gnathostomatoidea</taxon>
        <taxon>Gnathostomatidae</taxon>
        <taxon>Gnathostoma</taxon>
    </lineage>
</organism>
<accession>A0ABD6EZL2</accession>
<feature type="region of interest" description="Disordered" evidence="1">
    <location>
        <begin position="1"/>
        <end position="76"/>
    </location>
</feature>